<dbReference type="EMBL" id="MWWX01000010">
    <property type="protein sequence ID" value="OZG61266.1"/>
    <property type="molecule type" value="Genomic_DNA"/>
</dbReference>
<evidence type="ECO:0000256" key="4">
    <source>
        <dbReference type="ARBA" id="ARBA00022840"/>
    </source>
</evidence>
<dbReference type="PANTHER" id="PTHR43289:SF34">
    <property type="entry name" value="SERINE_THREONINE-PROTEIN KINASE YBDM-RELATED"/>
    <property type="match status" value="1"/>
</dbReference>
<feature type="region of interest" description="Disordered" evidence="6">
    <location>
        <begin position="323"/>
        <end position="355"/>
    </location>
</feature>
<comment type="caution">
    <text evidence="9">The sequence shown here is derived from an EMBL/GenBank/DDBJ whole genome shotgun (WGS) entry which is preliminary data.</text>
</comment>
<dbReference type="Gene3D" id="1.10.510.10">
    <property type="entry name" value="Transferase(Phosphotransferase) domain 1"/>
    <property type="match status" value="1"/>
</dbReference>
<dbReference type="PROSITE" id="PS00107">
    <property type="entry name" value="PROTEIN_KINASE_ATP"/>
    <property type="match status" value="1"/>
</dbReference>
<dbReference type="PANTHER" id="PTHR43289">
    <property type="entry name" value="MITOGEN-ACTIVATED PROTEIN KINASE KINASE KINASE 20-RELATED"/>
    <property type="match status" value="1"/>
</dbReference>
<evidence type="ECO:0000256" key="3">
    <source>
        <dbReference type="ARBA" id="ARBA00022777"/>
    </source>
</evidence>
<feature type="binding site" evidence="5">
    <location>
        <position position="45"/>
    </location>
    <ligand>
        <name>ATP</name>
        <dbReference type="ChEBI" id="CHEBI:30616"/>
    </ligand>
</feature>
<evidence type="ECO:0000256" key="6">
    <source>
        <dbReference type="SAM" id="MobiDB-lite"/>
    </source>
</evidence>
<feature type="transmembrane region" description="Helical" evidence="7">
    <location>
        <begin position="364"/>
        <end position="389"/>
    </location>
</feature>
<evidence type="ECO:0000313" key="10">
    <source>
        <dbReference type="Proteomes" id="UP000216352"/>
    </source>
</evidence>
<dbReference type="InterPro" id="IPR011009">
    <property type="entry name" value="Kinase-like_dom_sf"/>
</dbReference>
<sequence>MINAPPFPSPPRLPGYDFIRVLGSGSTAVVLLYAHHTPSRHVAVKVSDPAAGSLAASALRHEAAVMARLPRHPHILRIFDSGCTDDGRAYIVVDYAEQGALADLLRHGPLPCARAVDVGVRLASGLYAAHRCGIIHHDIKPSNVLIGTRGLPILGDFGVSRDIYADHPAGHSPPWAAPEVLRGTSAGDEASDIYSLAATIFAMLAGASPYEHGYRPRCETELIASILGKPLPHIGRDDVPADVERALRMALDKNPGDRHYSALEFARALQRAQHASGFPPTPVDAENTPRYPDDLQRCVSGGFRRCDGSDGLDERNGFRGLDERDAFRRRKGRGMPRPSRSDTSHPTAALSTCPARSRHRAKTLAVIVAGTAVSATVAAIVACTVMVFMDAVPSPTGSRIDVPRGNGGYRLRAPDEALVQTAGTGGSIRVAPGGTLQKEVA</sequence>
<dbReference type="PROSITE" id="PS50011">
    <property type="entry name" value="PROTEIN_KINASE_DOM"/>
    <property type="match status" value="1"/>
</dbReference>
<dbReference type="PROSITE" id="PS00108">
    <property type="entry name" value="PROTEIN_KINASE_ST"/>
    <property type="match status" value="1"/>
</dbReference>
<feature type="domain" description="Protein kinase" evidence="8">
    <location>
        <begin position="16"/>
        <end position="277"/>
    </location>
</feature>
<dbReference type="CDD" id="cd14014">
    <property type="entry name" value="STKc_PknB_like"/>
    <property type="match status" value="1"/>
</dbReference>
<keyword evidence="7" id="KW-0812">Transmembrane</keyword>
<keyword evidence="1" id="KW-0808">Transferase</keyword>
<protein>
    <submittedName>
        <fullName evidence="9">Kinase</fullName>
    </submittedName>
</protein>
<organism evidence="9 10">
    <name type="scientific">Bifidobacterium lemurum</name>
    <dbReference type="NCBI Taxonomy" id="1603886"/>
    <lineage>
        <taxon>Bacteria</taxon>
        <taxon>Bacillati</taxon>
        <taxon>Actinomycetota</taxon>
        <taxon>Actinomycetes</taxon>
        <taxon>Bifidobacteriales</taxon>
        <taxon>Bifidobacteriaceae</taxon>
        <taxon>Bifidobacterium</taxon>
    </lineage>
</organism>
<dbReference type="SMART" id="SM00220">
    <property type="entry name" value="S_TKc"/>
    <property type="match status" value="1"/>
</dbReference>
<evidence type="ECO:0000256" key="2">
    <source>
        <dbReference type="ARBA" id="ARBA00022741"/>
    </source>
</evidence>
<dbReference type="STRING" id="1603886.GCA_001895165_00202"/>
<evidence type="ECO:0000256" key="1">
    <source>
        <dbReference type="ARBA" id="ARBA00022679"/>
    </source>
</evidence>
<evidence type="ECO:0000256" key="5">
    <source>
        <dbReference type="PROSITE-ProRule" id="PRU10141"/>
    </source>
</evidence>
<dbReference type="InterPro" id="IPR008271">
    <property type="entry name" value="Ser/Thr_kinase_AS"/>
</dbReference>
<keyword evidence="7" id="KW-1133">Transmembrane helix</keyword>
<name>A0A261FR40_9BIFI</name>
<dbReference type="AlphaFoldDB" id="A0A261FR40"/>
<dbReference type="InterPro" id="IPR000719">
    <property type="entry name" value="Prot_kinase_dom"/>
</dbReference>
<accession>A0A261FR40</accession>
<dbReference type="RefSeq" id="WP_072723618.1">
    <property type="nucleotide sequence ID" value="NZ_BDIS01000001.1"/>
</dbReference>
<proteinExistence type="predicted"/>
<dbReference type="Proteomes" id="UP000216352">
    <property type="component" value="Unassembled WGS sequence"/>
</dbReference>
<dbReference type="InterPro" id="IPR017441">
    <property type="entry name" value="Protein_kinase_ATP_BS"/>
</dbReference>
<reference evidence="9 10" key="1">
    <citation type="journal article" date="2017" name="BMC Genomics">
        <title>Comparative genomic and phylogenomic analyses of the Bifidobacteriaceae family.</title>
        <authorList>
            <person name="Lugli G.A."/>
            <person name="Milani C."/>
            <person name="Turroni F."/>
            <person name="Duranti S."/>
            <person name="Mancabelli L."/>
            <person name="Mangifesta M."/>
            <person name="Ferrario C."/>
            <person name="Modesto M."/>
            <person name="Mattarelli P."/>
            <person name="Jiri K."/>
            <person name="van Sinderen D."/>
            <person name="Ventura M."/>
        </authorList>
    </citation>
    <scope>NUCLEOTIDE SEQUENCE [LARGE SCALE GENOMIC DNA]</scope>
    <source>
        <strain evidence="9 10">DSM 28807</strain>
    </source>
</reference>
<dbReference type="OrthoDB" id="9762169at2"/>
<keyword evidence="7" id="KW-0472">Membrane</keyword>
<evidence type="ECO:0000259" key="8">
    <source>
        <dbReference type="PROSITE" id="PS50011"/>
    </source>
</evidence>
<dbReference type="Pfam" id="PF00069">
    <property type="entry name" value="Pkinase"/>
    <property type="match status" value="1"/>
</dbReference>
<keyword evidence="10" id="KW-1185">Reference proteome</keyword>
<dbReference type="SUPFAM" id="SSF56112">
    <property type="entry name" value="Protein kinase-like (PK-like)"/>
    <property type="match status" value="1"/>
</dbReference>
<evidence type="ECO:0000313" key="9">
    <source>
        <dbReference type="EMBL" id="OZG61266.1"/>
    </source>
</evidence>
<keyword evidence="3 9" id="KW-0418">Kinase</keyword>
<evidence type="ECO:0000256" key="7">
    <source>
        <dbReference type="SAM" id="Phobius"/>
    </source>
</evidence>
<keyword evidence="4 5" id="KW-0067">ATP-binding</keyword>
<dbReference type="GO" id="GO:0005524">
    <property type="term" value="F:ATP binding"/>
    <property type="evidence" value="ECO:0007669"/>
    <property type="project" value="UniProtKB-UniRule"/>
</dbReference>
<keyword evidence="2 5" id="KW-0547">Nucleotide-binding</keyword>
<gene>
    <name evidence="9" type="ORF">BLEM_1478</name>
</gene>
<dbReference type="GO" id="GO:0004674">
    <property type="term" value="F:protein serine/threonine kinase activity"/>
    <property type="evidence" value="ECO:0007669"/>
    <property type="project" value="TreeGrafter"/>
</dbReference>